<dbReference type="EMBL" id="CP014332">
    <property type="protein sequence ID" value="APS41327.1"/>
    <property type="molecule type" value="Genomic_DNA"/>
</dbReference>
<dbReference type="GO" id="GO:0008081">
    <property type="term" value="F:phosphoric diester hydrolase activity"/>
    <property type="evidence" value="ECO:0007669"/>
    <property type="project" value="InterPro"/>
</dbReference>
<dbReference type="Proteomes" id="UP000185473">
    <property type="component" value="Chromosome"/>
</dbReference>
<dbReference type="Pfam" id="PF10651">
    <property type="entry name" value="BppU_N"/>
    <property type="match status" value="1"/>
</dbReference>
<evidence type="ECO:0000313" key="3">
    <source>
        <dbReference type="Proteomes" id="UP000185473"/>
    </source>
</evidence>
<dbReference type="OrthoDB" id="2195304at2"/>
<dbReference type="SUPFAM" id="SSF51695">
    <property type="entry name" value="PLC-like phosphodiesterases"/>
    <property type="match status" value="1"/>
</dbReference>
<dbReference type="Gene3D" id="2.60.40.3350">
    <property type="match status" value="1"/>
</dbReference>
<name>A0A1L6R9V3_9LACO</name>
<evidence type="ECO:0000259" key="1">
    <source>
        <dbReference type="PROSITE" id="PS51704"/>
    </source>
</evidence>
<dbReference type="InterPro" id="IPR018913">
    <property type="entry name" value="BppU_N"/>
</dbReference>
<gene>
    <name evidence="2" type="ORF">FOL01_0468</name>
</gene>
<dbReference type="KEGG" id="wjo:FOL01_0468"/>
<dbReference type="PANTHER" id="PTHR46211:SF14">
    <property type="entry name" value="GLYCEROPHOSPHODIESTER PHOSPHODIESTERASE"/>
    <property type="match status" value="1"/>
</dbReference>
<evidence type="ECO:0000313" key="2">
    <source>
        <dbReference type="EMBL" id="APS41327.1"/>
    </source>
</evidence>
<keyword evidence="3" id="KW-1185">Reference proteome</keyword>
<dbReference type="Pfam" id="PF03009">
    <property type="entry name" value="GDPD"/>
    <property type="match status" value="1"/>
</dbReference>
<protein>
    <submittedName>
        <fullName evidence="2">Glycerophosphoryl diester phosphodiesterase</fullName>
    </submittedName>
</protein>
<organism evidence="2 3">
    <name type="scientific">Weissella jogaejeotgali</name>
    <dbReference type="NCBI Taxonomy" id="1631871"/>
    <lineage>
        <taxon>Bacteria</taxon>
        <taxon>Bacillati</taxon>
        <taxon>Bacillota</taxon>
        <taxon>Bacilli</taxon>
        <taxon>Lactobacillales</taxon>
        <taxon>Lactobacillaceae</taxon>
        <taxon>Weissella</taxon>
    </lineage>
</organism>
<dbReference type="STRING" id="1631871.FOL01_0468"/>
<proteinExistence type="predicted"/>
<reference evidence="2 3" key="1">
    <citation type="submission" date="2016-02" db="EMBL/GenBank/DDBJ databases">
        <title>Complete Genome Sequence of Weissella jogaejeotgali FOL01.</title>
        <authorList>
            <person name="Lee J.-H."/>
            <person name="Ku H.-J."/>
        </authorList>
    </citation>
    <scope>NUCLEOTIDE SEQUENCE [LARGE SCALE GENOMIC DNA]</scope>
    <source>
        <strain evidence="2 3">FOL01</strain>
    </source>
</reference>
<accession>A0A1L6R9V3</accession>
<sequence length="600" mass="66275">MAEKQGRYTVVDTTLNKTDSTVVEDLSGRQGDNGRIVYFAMKDNGLPHDLTNQDVTLKARDSADKIKVINGINEMISATAGLFSMYIPNEMYEAVGDIKEAFLTVTDNKNTVVSTIPIMFTVFENGIVISTRASQDYIDSIQKIINEVKGKLDGFQSAYDKLKATINDYVNTINSNEVAVKNKTNEFKENNMFDKDVIVKGTVEGKVTGDVTGDLHGKADDANKFGGHTYAEALSHPAFKVGTKFFAHRGAQKIAPENSLVAMRKIANHSGMEIDIHVTKDGHWVVMHDGNIDRMTTKSGAISSYNFADLRKIPISNGSKAGQYETSELVIPTLEEALTIAKDKRIIPVIEIKKDSTDNYTAANWDSLIKIIKKFNVQNEMMFISFDYGSLQEVKKRLPVVEVSYLVNKVTKQILDDAVALGVNSGVDVNIAGLTAQNVIDAHNRNLNVGAWTPNDDSKREKLLSWGVDSITTNSLSGELRYEELQLVNGWKNHPAGNFNAYVTEIAPQKIQLHFLVYGGTRTKNKVIAKLPKWAMPHSAVWGISATRMTKGTESITISTFDIDGKGDYPNTTVKTGLNWDKGDSNNDGDWVNGSLTYYI</sequence>
<dbReference type="AlphaFoldDB" id="A0A1L6R9V3"/>
<dbReference type="InterPro" id="IPR017946">
    <property type="entry name" value="PLC-like_Pdiesterase_TIM-brl"/>
</dbReference>
<dbReference type="Gene3D" id="3.20.20.190">
    <property type="entry name" value="Phosphatidylinositol (PI) phosphodiesterase"/>
    <property type="match status" value="1"/>
</dbReference>
<dbReference type="InterPro" id="IPR030395">
    <property type="entry name" value="GP_PDE_dom"/>
</dbReference>
<dbReference type="GO" id="GO:0006629">
    <property type="term" value="P:lipid metabolic process"/>
    <property type="evidence" value="ECO:0007669"/>
    <property type="project" value="InterPro"/>
</dbReference>
<dbReference type="PROSITE" id="PS51704">
    <property type="entry name" value="GP_PDE"/>
    <property type="match status" value="1"/>
</dbReference>
<dbReference type="PANTHER" id="PTHR46211">
    <property type="entry name" value="GLYCEROPHOSPHORYL DIESTER PHOSPHODIESTERASE"/>
    <property type="match status" value="1"/>
</dbReference>
<feature type="domain" description="GP-PDE" evidence="1">
    <location>
        <begin position="243"/>
        <end position="483"/>
    </location>
</feature>
<dbReference type="RefSeq" id="WP_075269165.1">
    <property type="nucleotide sequence ID" value="NZ_CP014332.1"/>
</dbReference>